<dbReference type="EMBL" id="JTCM02000125">
    <property type="protein sequence ID" value="NEU76683.1"/>
    <property type="molecule type" value="Genomic_DNA"/>
</dbReference>
<comment type="caution">
    <text evidence="1">The sequence shown here is derived from an EMBL/GenBank/DDBJ whole genome shotgun (WGS) entry which is preliminary data.</text>
</comment>
<reference evidence="1 2" key="1">
    <citation type="journal article" date="2015" name="Genome Announc.">
        <title>Draft Genome Sequence of Cyanobacterium Hassallia byssoidea Strain VB512170, Isolated from Monuments in India.</title>
        <authorList>
            <person name="Singh D."/>
            <person name="Chandrababunaidu M.M."/>
            <person name="Panda A."/>
            <person name="Sen D."/>
            <person name="Bhattacharyya S."/>
            <person name="Adhikary S.P."/>
            <person name="Tripathy S."/>
        </authorList>
    </citation>
    <scope>NUCLEOTIDE SEQUENCE [LARGE SCALE GENOMIC DNA]</scope>
    <source>
        <strain evidence="1 2">VB512170</strain>
    </source>
</reference>
<gene>
    <name evidence="1" type="ORF">PI95_030295</name>
</gene>
<protein>
    <submittedName>
        <fullName evidence="1">Uncharacterized protein</fullName>
    </submittedName>
</protein>
<name>A0A846HI04_9CYAN</name>
<keyword evidence="2" id="KW-1185">Reference proteome</keyword>
<evidence type="ECO:0000313" key="2">
    <source>
        <dbReference type="Proteomes" id="UP000031549"/>
    </source>
</evidence>
<dbReference type="AlphaFoldDB" id="A0A846HI04"/>
<accession>A0A846HI04</accession>
<sequence>MPIKNRAFFTDVEFFPDYNFQLIGECAGKKLLLIGRTKAYGDPIVATSQTDKPSHEDLYASDLYELMKISQEQIKVTGLS</sequence>
<dbReference type="Proteomes" id="UP000031549">
    <property type="component" value="Unassembled WGS sequence"/>
</dbReference>
<evidence type="ECO:0000313" key="1">
    <source>
        <dbReference type="EMBL" id="NEU76683.1"/>
    </source>
</evidence>
<organism evidence="1 2">
    <name type="scientific">Hassallia byssoidea VB512170</name>
    <dbReference type="NCBI Taxonomy" id="1304833"/>
    <lineage>
        <taxon>Bacteria</taxon>
        <taxon>Bacillati</taxon>
        <taxon>Cyanobacteriota</taxon>
        <taxon>Cyanophyceae</taxon>
        <taxon>Nostocales</taxon>
        <taxon>Tolypothrichaceae</taxon>
        <taxon>Hassallia</taxon>
    </lineage>
</organism>
<proteinExistence type="predicted"/>